<keyword evidence="10 17" id="KW-0762">Sugar transport</keyword>
<dbReference type="Pfam" id="PF05524">
    <property type="entry name" value="PEP-utilisers_N"/>
    <property type="match status" value="1"/>
</dbReference>
<dbReference type="Gene3D" id="3.50.30.10">
    <property type="entry name" value="Phosphohistidine domain"/>
    <property type="match status" value="1"/>
</dbReference>
<dbReference type="InterPro" id="IPR008279">
    <property type="entry name" value="PEP-util_enz_mobile_dom"/>
</dbReference>
<dbReference type="InterPro" id="IPR036618">
    <property type="entry name" value="PtsI_HPr-bd_sf"/>
</dbReference>
<comment type="similarity">
    <text evidence="5 17">Belongs to the PEP-utilizing enzyme family.</text>
</comment>
<dbReference type="SUPFAM" id="SSF51621">
    <property type="entry name" value="Phosphoenolpyruvate/pyruvate domain"/>
    <property type="match status" value="1"/>
</dbReference>
<evidence type="ECO:0000256" key="6">
    <source>
        <dbReference type="ARBA" id="ARBA00012232"/>
    </source>
</evidence>
<evidence type="ECO:0000259" key="19">
    <source>
        <dbReference type="Pfam" id="PF02896"/>
    </source>
</evidence>
<evidence type="ECO:0000256" key="2">
    <source>
        <dbReference type="ARBA" id="ARBA00001946"/>
    </source>
</evidence>
<evidence type="ECO:0000313" key="22">
    <source>
        <dbReference type="Proteomes" id="UP001597463"/>
    </source>
</evidence>
<dbReference type="PROSITE" id="PS00742">
    <property type="entry name" value="PEP_ENZYMES_2"/>
    <property type="match status" value="1"/>
</dbReference>
<dbReference type="PANTHER" id="PTHR46244">
    <property type="entry name" value="PHOSPHOENOLPYRUVATE-PROTEIN PHOSPHOTRANSFERASE"/>
    <property type="match status" value="1"/>
</dbReference>
<dbReference type="InterPro" id="IPR015813">
    <property type="entry name" value="Pyrv/PenolPyrv_kinase-like_dom"/>
</dbReference>
<keyword evidence="12 17" id="KW-0598">Phosphotransferase system</keyword>
<name>A0ABW5UJ43_9BURK</name>
<dbReference type="GO" id="GO:0008965">
    <property type="term" value="F:phosphoenolpyruvate-protein phosphotransferase activity"/>
    <property type="evidence" value="ECO:0007669"/>
    <property type="project" value="UniProtKB-EC"/>
</dbReference>
<dbReference type="InterPro" id="IPR006318">
    <property type="entry name" value="PTS_EI-like"/>
</dbReference>
<comment type="function">
    <text evidence="3 17">General (non sugar-specific) component of the phosphoenolpyruvate-dependent sugar phosphotransferase system (sugar PTS). This major carbohydrate active-transport system catalyzes the phosphorylation of incoming sugar substrates concomitantly with their translocation across the cell membrane. Enzyme I transfers the phosphoryl group from phosphoenolpyruvate (PEP) to the phosphoryl carrier protein (HPr).</text>
</comment>
<evidence type="ECO:0000259" key="18">
    <source>
        <dbReference type="Pfam" id="PF00391"/>
    </source>
</evidence>
<dbReference type="PROSITE" id="PS00370">
    <property type="entry name" value="PEP_ENZYMES_PHOS_SITE"/>
    <property type="match status" value="1"/>
</dbReference>
<evidence type="ECO:0000256" key="5">
    <source>
        <dbReference type="ARBA" id="ARBA00007837"/>
    </source>
</evidence>
<comment type="catalytic activity">
    <reaction evidence="1 17">
        <text>L-histidyl-[protein] + phosphoenolpyruvate = N(pros)-phospho-L-histidyl-[protein] + pyruvate</text>
        <dbReference type="Rhea" id="RHEA:23880"/>
        <dbReference type="Rhea" id="RHEA-COMP:9745"/>
        <dbReference type="Rhea" id="RHEA-COMP:9746"/>
        <dbReference type="ChEBI" id="CHEBI:15361"/>
        <dbReference type="ChEBI" id="CHEBI:29979"/>
        <dbReference type="ChEBI" id="CHEBI:58702"/>
        <dbReference type="ChEBI" id="CHEBI:64837"/>
        <dbReference type="EC" id="2.7.3.9"/>
    </reaction>
</comment>
<organism evidence="21 22">
    <name type="scientific">Comamonas terrae</name>
    <dbReference type="NCBI Taxonomy" id="673548"/>
    <lineage>
        <taxon>Bacteria</taxon>
        <taxon>Pseudomonadati</taxon>
        <taxon>Pseudomonadota</taxon>
        <taxon>Betaproteobacteria</taxon>
        <taxon>Burkholderiales</taxon>
        <taxon>Comamonadaceae</taxon>
        <taxon>Comamonas</taxon>
    </lineage>
</organism>
<comment type="subcellular location">
    <subcellularLocation>
        <location evidence="4 17">Cytoplasm</location>
    </subcellularLocation>
</comment>
<evidence type="ECO:0000256" key="3">
    <source>
        <dbReference type="ARBA" id="ARBA00002728"/>
    </source>
</evidence>
<keyword evidence="14 17" id="KW-0418">Kinase</keyword>
<keyword evidence="8 17" id="KW-0813">Transport</keyword>
<proteinExistence type="inferred from homology"/>
<evidence type="ECO:0000256" key="12">
    <source>
        <dbReference type="ARBA" id="ARBA00022683"/>
    </source>
</evidence>
<dbReference type="SUPFAM" id="SSF47831">
    <property type="entry name" value="Enzyme I of the PEP:sugar phosphotransferase system HPr-binding (sub)domain"/>
    <property type="match status" value="1"/>
</dbReference>
<sequence length="580" mass="63465">MTFAIHGLAVSRGIAIGRAVVVASSRMEVVHYFIRPEQIESEIERARSARNAVIDELRRLQEDMPKDAPGELDALLDVHLMLLQDEALAEAIRHWISDRLYNAEWALTTQLEIVSRQFDEMDDEYLRERKADLEQVVERILWHMKGAASPVAAPVAARAGTGADGAADTPLVLVAQDLSPADMLQFKSKVFAGFVTAVGGKTSHTAIVARSMDIPAVVGARAASQLIRQDDWIIIDGNEGVVIVDPTPMILAEYGFRQRQSELERERLSRLRYTPSITLDGQKVELLANIEQPGDGPAAVRAGAVGVGLFRTEFLFMGRSGNLPGEEEQYRAYREAIDGMQGMPVTIRTLDVGADKPLDKAQPKDYYLNPALGLRAIRWSLADTAMFRTQLRAILRAAAHGQIHLLFPMLAHRSEIEQTLAQLHQAQGELDARGVAYGKVKIGAMIEIPAAALTVRTFLRYFDFLSIGTNDLIQYTLAIDRADEAVAHLYDPLHPAVLRLIAEVIAAADAAGKSVSVCGEMAGDAGMTRLLLGLGLRSFSMHPAQILAIKQEILRADTGKLRPWAQAVVNSDSPGELLAP</sequence>
<evidence type="ECO:0000256" key="16">
    <source>
        <dbReference type="ARBA" id="ARBA00033235"/>
    </source>
</evidence>
<dbReference type="InterPro" id="IPR050499">
    <property type="entry name" value="PEP-utilizing_PTS_enzyme"/>
</dbReference>
<evidence type="ECO:0000256" key="7">
    <source>
        <dbReference type="ARBA" id="ARBA00016544"/>
    </source>
</evidence>
<feature type="domain" description="PEP-utilising enzyme mobile" evidence="18">
    <location>
        <begin position="171"/>
        <end position="240"/>
    </location>
</feature>
<keyword evidence="11 17" id="KW-0808">Transferase</keyword>
<dbReference type="InterPro" id="IPR000121">
    <property type="entry name" value="PEP_util_C"/>
</dbReference>
<evidence type="ECO:0000256" key="1">
    <source>
        <dbReference type="ARBA" id="ARBA00000683"/>
    </source>
</evidence>
<dbReference type="Pfam" id="PF00391">
    <property type="entry name" value="PEP-utilizers"/>
    <property type="match status" value="1"/>
</dbReference>
<dbReference type="Pfam" id="PF02896">
    <property type="entry name" value="PEP-utilizers_C"/>
    <property type="match status" value="1"/>
</dbReference>
<protein>
    <recommendedName>
        <fullName evidence="7 17">Phosphoenolpyruvate-protein phosphotransferase</fullName>
        <ecNumber evidence="6 17">2.7.3.9</ecNumber>
    </recommendedName>
    <alternativeName>
        <fullName evidence="16 17">Phosphotransferase system, enzyme I</fullName>
    </alternativeName>
</protein>
<evidence type="ECO:0000256" key="14">
    <source>
        <dbReference type="ARBA" id="ARBA00022777"/>
    </source>
</evidence>
<keyword evidence="9 17" id="KW-0963">Cytoplasm</keyword>
<reference evidence="22" key="1">
    <citation type="journal article" date="2019" name="Int. J. Syst. Evol. Microbiol.">
        <title>The Global Catalogue of Microorganisms (GCM) 10K type strain sequencing project: providing services to taxonomists for standard genome sequencing and annotation.</title>
        <authorList>
            <consortium name="The Broad Institute Genomics Platform"/>
            <consortium name="The Broad Institute Genome Sequencing Center for Infectious Disease"/>
            <person name="Wu L."/>
            <person name="Ma J."/>
        </authorList>
    </citation>
    <scope>NUCLEOTIDE SEQUENCE [LARGE SCALE GENOMIC DNA]</scope>
    <source>
        <strain evidence="22">TISTR 1906</strain>
    </source>
</reference>
<keyword evidence="13 17" id="KW-0479">Metal-binding</keyword>
<evidence type="ECO:0000256" key="4">
    <source>
        <dbReference type="ARBA" id="ARBA00004496"/>
    </source>
</evidence>
<evidence type="ECO:0000256" key="8">
    <source>
        <dbReference type="ARBA" id="ARBA00022448"/>
    </source>
</evidence>
<keyword evidence="15 17" id="KW-0460">Magnesium</keyword>
<dbReference type="InterPro" id="IPR040442">
    <property type="entry name" value="Pyrv_kinase-like_dom_sf"/>
</dbReference>
<comment type="cofactor">
    <cofactor evidence="2 17">
        <name>Mg(2+)</name>
        <dbReference type="ChEBI" id="CHEBI:18420"/>
    </cofactor>
</comment>
<dbReference type="PANTHER" id="PTHR46244:SF3">
    <property type="entry name" value="PHOSPHOENOLPYRUVATE-PROTEIN PHOSPHOTRANSFERASE"/>
    <property type="match status" value="1"/>
</dbReference>
<evidence type="ECO:0000256" key="17">
    <source>
        <dbReference type="PIRNR" id="PIRNR000732"/>
    </source>
</evidence>
<dbReference type="PRINTS" id="PR01736">
    <property type="entry name" value="PHPHTRNFRASE"/>
</dbReference>
<dbReference type="InterPro" id="IPR018274">
    <property type="entry name" value="PEP_util_AS"/>
</dbReference>
<evidence type="ECO:0000256" key="10">
    <source>
        <dbReference type="ARBA" id="ARBA00022597"/>
    </source>
</evidence>
<evidence type="ECO:0000256" key="9">
    <source>
        <dbReference type="ARBA" id="ARBA00022490"/>
    </source>
</evidence>
<dbReference type="InterPro" id="IPR024692">
    <property type="entry name" value="PTS_EI"/>
</dbReference>
<dbReference type="Gene3D" id="3.20.20.60">
    <property type="entry name" value="Phosphoenolpyruvate-binding domains"/>
    <property type="match status" value="1"/>
</dbReference>
<keyword evidence="22" id="KW-1185">Reference proteome</keyword>
<dbReference type="EMBL" id="JBHUMV010000002">
    <property type="protein sequence ID" value="MFD2753318.1"/>
    <property type="molecule type" value="Genomic_DNA"/>
</dbReference>
<feature type="domain" description="PEP-utilising enzyme C-terminal" evidence="19">
    <location>
        <begin position="266"/>
        <end position="556"/>
    </location>
</feature>
<comment type="caution">
    <text evidence="21">The sequence shown here is derived from an EMBL/GenBank/DDBJ whole genome shotgun (WGS) entry which is preliminary data.</text>
</comment>
<dbReference type="InterPro" id="IPR023151">
    <property type="entry name" value="PEP_util_CS"/>
</dbReference>
<dbReference type="PIRSF" id="PIRSF000732">
    <property type="entry name" value="PTS_enzyme_I"/>
    <property type="match status" value="1"/>
</dbReference>
<dbReference type="SUPFAM" id="SSF52009">
    <property type="entry name" value="Phosphohistidine domain"/>
    <property type="match status" value="1"/>
</dbReference>
<dbReference type="InterPro" id="IPR008731">
    <property type="entry name" value="PTS_EIN"/>
</dbReference>
<evidence type="ECO:0000256" key="15">
    <source>
        <dbReference type="ARBA" id="ARBA00022842"/>
    </source>
</evidence>
<gene>
    <name evidence="21" type="primary">ptsP</name>
    <name evidence="21" type="ORF">ACFSW6_04425</name>
</gene>
<dbReference type="EC" id="2.7.3.9" evidence="6 17"/>
<evidence type="ECO:0000256" key="11">
    <source>
        <dbReference type="ARBA" id="ARBA00022679"/>
    </source>
</evidence>
<evidence type="ECO:0000256" key="13">
    <source>
        <dbReference type="ARBA" id="ARBA00022723"/>
    </source>
</evidence>
<evidence type="ECO:0000259" key="20">
    <source>
        <dbReference type="Pfam" id="PF05524"/>
    </source>
</evidence>
<dbReference type="RefSeq" id="WP_066483838.1">
    <property type="nucleotide sequence ID" value="NZ_BCNT01000028.1"/>
</dbReference>
<feature type="domain" description="Phosphotransferase system enzyme I N-terminal" evidence="20">
    <location>
        <begin position="6"/>
        <end position="129"/>
    </location>
</feature>
<accession>A0ABW5UJ43</accession>
<evidence type="ECO:0000313" key="21">
    <source>
        <dbReference type="EMBL" id="MFD2753318.1"/>
    </source>
</evidence>
<dbReference type="Gene3D" id="1.10.274.10">
    <property type="entry name" value="PtsI, HPr-binding domain"/>
    <property type="match status" value="1"/>
</dbReference>
<dbReference type="Proteomes" id="UP001597463">
    <property type="component" value="Unassembled WGS sequence"/>
</dbReference>
<dbReference type="NCBIfam" id="TIGR01417">
    <property type="entry name" value="PTS_I_fam"/>
    <property type="match status" value="1"/>
</dbReference>
<dbReference type="InterPro" id="IPR036637">
    <property type="entry name" value="Phosphohistidine_dom_sf"/>
</dbReference>